<dbReference type="InterPro" id="IPR036412">
    <property type="entry name" value="HAD-like_sf"/>
</dbReference>
<dbReference type="GO" id="GO:0016887">
    <property type="term" value="F:ATP hydrolysis activity"/>
    <property type="evidence" value="ECO:0007669"/>
    <property type="project" value="InterPro"/>
</dbReference>
<dbReference type="PANTHER" id="PTHR42861">
    <property type="entry name" value="CALCIUM-TRANSPORTING ATPASE"/>
    <property type="match status" value="1"/>
</dbReference>
<organism evidence="18 19">
    <name type="scientific">Acetobacterium bakii</name>
    <dbReference type="NCBI Taxonomy" id="52689"/>
    <lineage>
        <taxon>Bacteria</taxon>
        <taxon>Bacillati</taxon>
        <taxon>Bacillota</taxon>
        <taxon>Clostridia</taxon>
        <taxon>Eubacteriales</taxon>
        <taxon>Eubacteriaceae</taxon>
        <taxon>Acetobacterium</taxon>
    </lineage>
</organism>
<sequence length="886" mass="96971">MHESFLLSPMEIEETLKVNPLTGLNSSEVEERSKIHGKNKMDEGERRSFGIMFVSQFKDFLILVLIAAAIISGLLGEISDTILILIIVLINALIGAVQEKKAEDSMEALKKLTIPEAKVLRNGQREIIKSEDLVPGDIVFLDAGDFIPADGRLIEEASLKITESSLTGESMPVHKSVADIKDPETALGDRKNSVYMSSMVNYGRGKYVVTATGMKSEIGKIAGMIQGTETIQTPLQKRLDELGKVLAIGAIVACIAVFVIGLFRGGDPYLLFLTAVSLAVAAIPEGLPAVVTVVLAIGVQKLVAKNAIIRKLPAVETLGCASVICSDKTGTLTQNKMTIKKVYANGEVMDVSELKEKTLSGPEKMVAQIGLLCNDASIVTGKDSIQEMGDPTEVAMVAFGGLLDYDKITEEKKFPRIAELPFDSSRKLMTTVHKIDECWYSFTKGAPDVMIERAGYFFTDNEIVPMNDMLTEKIHSSNNALSNDSYRVIAYSYKKYDIEPEISFEELEHDFIFCGMTGMIDPPREEVKESIRICKKAGIKTVMITGDHKNTAVAIAKQLDIFEENSIALTGVELARLTDKELQHQIEAIKVYARVAPEHKVRIVEAWQKKGQVVAMTGDGVNDAPALKKADIGCAMGITGTDVSKEAAEMILTDDNFATIVSAVEEGRGIYANIKKSIHFLLSCNIAEVLILFIATMVGLIQPLLPIQILWINLVTDSLPALALGVEKNDPNIMNERPRSPKESVFAHGLGRRIIFHGIILAMITLTVFQIGLVNYSVDVARTMCFAVLAFSQLTHAINVRSEKKSLFSAQLFTNRYLWGALAISSALQLSVLLIPILQPIFHVVGMDAVQWFVVIIGSLMPLVVVELTKQAGPMLRKKLNIKTTQ</sequence>
<keyword evidence="5" id="KW-0109">Calcium transport</keyword>
<dbReference type="STRING" id="52689.AKG39_10835"/>
<dbReference type="AlphaFoldDB" id="A0A0L6U015"/>
<dbReference type="EMBL" id="LGYO01000026">
    <property type="protein sequence ID" value="KNZ41692.1"/>
    <property type="molecule type" value="Genomic_DNA"/>
</dbReference>
<dbReference type="InterPro" id="IPR059000">
    <property type="entry name" value="ATPase_P-type_domA"/>
</dbReference>
<evidence type="ECO:0000259" key="17">
    <source>
        <dbReference type="SMART" id="SM00831"/>
    </source>
</evidence>
<keyword evidence="19" id="KW-1185">Reference proteome</keyword>
<dbReference type="SFLD" id="SFLDG00002">
    <property type="entry name" value="C1.7:_P-type_atpase_like"/>
    <property type="match status" value="1"/>
</dbReference>
<feature type="transmembrane region" description="Helical" evidence="16">
    <location>
        <begin position="49"/>
        <end position="75"/>
    </location>
</feature>
<name>A0A0L6U015_9FIRM</name>
<evidence type="ECO:0000313" key="19">
    <source>
        <dbReference type="Proteomes" id="UP000036873"/>
    </source>
</evidence>
<evidence type="ECO:0000256" key="6">
    <source>
        <dbReference type="ARBA" id="ARBA00022692"/>
    </source>
</evidence>
<dbReference type="InterPro" id="IPR006068">
    <property type="entry name" value="ATPase_P-typ_cation-transptr_C"/>
</dbReference>
<feature type="transmembrane region" description="Helical" evidence="16">
    <location>
        <begin position="81"/>
        <end position="97"/>
    </location>
</feature>
<evidence type="ECO:0000256" key="12">
    <source>
        <dbReference type="ARBA" id="ARBA00022967"/>
    </source>
</evidence>
<dbReference type="InterPro" id="IPR023298">
    <property type="entry name" value="ATPase_P-typ_TM_dom_sf"/>
</dbReference>
<dbReference type="InterPro" id="IPR023214">
    <property type="entry name" value="HAD_sf"/>
</dbReference>
<protein>
    <recommendedName>
        <fullName evidence="3">P-type Ca(2+) transporter</fullName>
        <ecNumber evidence="3">7.2.2.10</ecNumber>
    </recommendedName>
</protein>
<evidence type="ECO:0000256" key="11">
    <source>
        <dbReference type="ARBA" id="ARBA00022842"/>
    </source>
</evidence>
<comment type="catalytic activity">
    <reaction evidence="15">
        <text>Ca(2+)(in) + ATP + H2O = Ca(2+)(out) + ADP + phosphate + H(+)</text>
        <dbReference type="Rhea" id="RHEA:18105"/>
        <dbReference type="ChEBI" id="CHEBI:15377"/>
        <dbReference type="ChEBI" id="CHEBI:15378"/>
        <dbReference type="ChEBI" id="CHEBI:29108"/>
        <dbReference type="ChEBI" id="CHEBI:30616"/>
        <dbReference type="ChEBI" id="CHEBI:43474"/>
        <dbReference type="ChEBI" id="CHEBI:456216"/>
        <dbReference type="EC" id="7.2.2.10"/>
    </reaction>
</comment>
<dbReference type="GO" id="GO:0005388">
    <property type="term" value="F:P-type calcium transporter activity"/>
    <property type="evidence" value="ECO:0007669"/>
    <property type="project" value="UniProtKB-EC"/>
</dbReference>
<dbReference type="Gene3D" id="3.40.50.1000">
    <property type="entry name" value="HAD superfamily/HAD-like"/>
    <property type="match status" value="1"/>
</dbReference>
<dbReference type="InterPro" id="IPR023299">
    <property type="entry name" value="ATPase_P-typ_cyto_dom_N"/>
</dbReference>
<dbReference type="NCBIfam" id="TIGR01517">
    <property type="entry name" value="ATPase-IIB_Ca"/>
    <property type="match status" value="1"/>
</dbReference>
<dbReference type="SUPFAM" id="SSF56784">
    <property type="entry name" value="HAD-like"/>
    <property type="match status" value="1"/>
</dbReference>
<dbReference type="NCBIfam" id="TIGR01116">
    <property type="entry name" value="ATPase-IIA1_Ca"/>
    <property type="match status" value="1"/>
</dbReference>
<dbReference type="InterPro" id="IPR006408">
    <property type="entry name" value="P-type_ATPase_IIB"/>
</dbReference>
<dbReference type="GO" id="GO:0005886">
    <property type="term" value="C:plasma membrane"/>
    <property type="evidence" value="ECO:0007669"/>
    <property type="project" value="UniProtKB-SubCell"/>
</dbReference>
<accession>A0A0L6U015</accession>
<keyword evidence="14 16" id="KW-0472">Membrane</keyword>
<dbReference type="EC" id="7.2.2.10" evidence="3"/>
<evidence type="ECO:0000256" key="2">
    <source>
        <dbReference type="ARBA" id="ARBA00005675"/>
    </source>
</evidence>
<evidence type="ECO:0000256" key="13">
    <source>
        <dbReference type="ARBA" id="ARBA00022989"/>
    </source>
</evidence>
<feature type="transmembrane region" description="Helical" evidence="16">
    <location>
        <begin position="850"/>
        <end position="869"/>
    </location>
</feature>
<keyword evidence="5" id="KW-0813">Transport</keyword>
<dbReference type="GO" id="GO:0140352">
    <property type="term" value="P:export from cell"/>
    <property type="evidence" value="ECO:0007669"/>
    <property type="project" value="UniProtKB-ARBA"/>
</dbReference>
<evidence type="ECO:0000256" key="16">
    <source>
        <dbReference type="SAM" id="Phobius"/>
    </source>
</evidence>
<dbReference type="PRINTS" id="PR00120">
    <property type="entry name" value="HATPASE"/>
</dbReference>
<dbReference type="InterPro" id="IPR004014">
    <property type="entry name" value="ATPase_P-typ_cation-transptr_N"/>
</dbReference>
<dbReference type="GO" id="GO:0005524">
    <property type="term" value="F:ATP binding"/>
    <property type="evidence" value="ECO:0007669"/>
    <property type="project" value="UniProtKB-KW"/>
</dbReference>
<dbReference type="Pfam" id="PF00122">
    <property type="entry name" value="E1-E2_ATPase"/>
    <property type="match status" value="1"/>
</dbReference>
<dbReference type="PRINTS" id="PR00119">
    <property type="entry name" value="CATATPASE"/>
</dbReference>
<dbReference type="SUPFAM" id="SSF81653">
    <property type="entry name" value="Calcium ATPase, transduction domain A"/>
    <property type="match status" value="1"/>
</dbReference>
<comment type="subcellular location">
    <subcellularLocation>
        <location evidence="1">Cell membrane</location>
        <topology evidence="1">Multi-pass membrane protein</topology>
    </subcellularLocation>
</comment>
<dbReference type="Pfam" id="PF00690">
    <property type="entry name" value="Cation_ATPase_N"/>
    <property type="match status" value="1"/>
</dbReference>
<dbReference type="Pfam" id="PF00689">
    <property type="entry name" value="Cation_ATPase_C"/>
    <property type="match status" value="1"/>
</dbReference>
<dbReference type="NCBIfam" id="TIGR01494">
    <property type="entry name" value="ATPase_P-type"/>
    <property type="match status" value="3"/>
</dbReference>
<dbReference type="FunFam" id="2.70.150.10:FF:000016">
    <property type="entry name" value="Calcium-transporting P-type ATPase putative"/>
    <property type="match status" value="1"/>
</dbReference>
<dbReference type="SFLD" id="SFLDF00027">
    <property type="entry name" value="p-type_atpase"/>
    <property type="match status" value="1"/>
</dbReference>
<keyword evidence="7" id="KW-0479">Metal-binding</keyword>
<dbReference type="OrthoDB" id="9760364at2"/>
<keyword evidence="8" id="KW-0547">Nucleotide-binding</keyword>
<dbReference type="SMART" id="SM00831">
    <property type="entry name" value="Cation_ATPase_N"/>
    <property type="match status" value="1"/>
</dbReference>
<evidence type="ECO:0000256" key="8">
    <source>
        <dbReference type="ARBA" id="ARBA00022741"/>
    </source>
</evidence>
<evidence type="ECO:0000256" key="4">
    <source>
        <dbReference type="ARBA" id="ARBA00022475"/>
    </source>
</evidence>
<evidence type="ECO:0000256" key="14">
    <source>
        <dbReference type="ARBA" id="ARBA00023136"/>
    </source>
</evidence>
<keyword evidence="11" id="KW-0460">Magnesium</keyword>
<keyword evidence="5" id="KW-0406">Ion transport</keyword>
<dbReference type="PROSITE" id="PS00154">
    <property type="entry name" value="ATPASE_E1_E2"/>
    <property type="match status" value="1"/>
</dbReference>
<evidence type="ECO:0000256" key="9">
    <source>
        <dbReference type="ARBA" id="ARBA00022837"/>
    </source>
</evidence>
<dbReference type="SUPFAM" id="SSF81665">
    <property type="entry name" value="Calcium ATPase, transmembrane domain M"/>
    <property type="match status" value="1"/>
</dbReference>
<feature type="transmembrane region" description="Helical" evidence="16">
    <location>
        <begin position="678"/>
        <end position="701"/>
    </location>
</feature>
<dbReference type="FunFam" id="3.40.50.1000:FF:000028">
    <property type="entry name" value="Calcium-transporting P-type ATPase, putative"/>
    <property type="match status" value="1"/>
</dbReference>
<evidence type="ECO:0000256" key="15">
    <source>
        <dbReference type="ARBA" id="ARBA00048694"/>
    </source>
</evidence>
<dbReference type="Gene3D" id="2.70.150.10">
    <property type="entry name" value="Calcium-transporting ATPase, cytoplasmic transduction domain A"/>
    <property type="match status" value="1"/>
</dbReference>
<comment type="similarity">
    <text evidence="2">Belongs to the cation transport ATPase (P-type) (TC 3.A.3) family. Type IIA subfamily.</text>
</comment>
<dbReference type="FunFam" id="3.40.50.1000:FF:000001">
    <property type="entry name" value="Phospholipid-transporting ATPase IC"/>
    <property type="match status" value="1"/>
</dbReference>
<evidence type="ECO:0000313" key="18">
    <source>
        <dbReference type="EMBL" id="KNZ41692.1"/>
    </source>
</evidence>
<reference evidence="19" key="1">
    <citation type="submission" date="2015-07" db="EMBL/GenBank/DDBJ databases">
        <title>Draft genome sequence of Acetobacterium bakii DSM 8293, a potential psychrophilic chemical producer through syngas fermentation.</title>
        <authorList>
            <person name="Song Y."/>
            <person name="Hwang S."/>
            <person name="Cho B.-K."/>
        </authorList>
    </citation>
    <scope>NUCLEOTIDE SEQUENCE [LARGE SCALE GENOMIC DNA]</scope>
    <source>
        <strain evidence="19">DSM 8239</strain>
    </source>
</reference>
<dbReference type="Gene3D" id="1.20.1110.10">
    <property type="entry name" value="Calcium-transporting ATPase, transmembrane domain"/>
    <property type="match status" value="1"/>
</dbReference>
<proteinExistence type="inferred from homology"/>
<evidence type="ECO:0000256" key="3">
    <source>
        <dbReference type="ARBA" id="ARBA00012790"/>
    </source>
</evidence>
<feature type="transmembrane region" description="Helical" evidence="16">
    <location>
        <begin position="754"/>
        <end position="774"/>
    </location>
</feature>
<dbReference type="SUPFAM" id="SSF81660">
    <property type="entry name" value="Metal cation-transporting ATPase, ATP-binding domain N"/>
    <property type="match status" value="1"/>
</dbReference>
<dbReference type="InterPro" id="IPR008250">
    <property type="entry name" value="ATPase_P-typ_transduc_dom_A_sf"/>
</dbReference>
<gene>
    <name evidence="18" type="ORF">AKG39_10835</name>
</gene>
<dbReference type="Gene3D" id="3.40.1110.10">
    <property type="entry name" value="Calcium-transporting ATPase, cytoplasmic domain N"/>
    <property type="match status" value="1"/>
</dbReference>
<evidence type="ECO:0000256" key="10">
    <source>
        <dbReference type="ARBA" id="ARBA00022840"/>
    </source>
</evidence>
<comment type="caution">
    <text evidence="18">The sequence shown here is derived from an EMBL/GenBank/DDBJ whole genome shotgun (WGS) entry which is preliminary data.</text>
</comment>
<dbReference type="InterPro" id="IPR018303">
    <property type="entry name" value="ATPase_P-typ_P_site"/>
</dbReference>
<feature type="domain" description="Cation-transporting P-type ATPase N-terminal" evidence="17">
    <location>
        <begin position="3"/>
        <end position="77"/>
    </location>
</feature>
<dbReference type="SFLD" id="SFLDS00003">
    <property type="entry name" value="Haloacid_Dehalogenase"/>
    <property type="match status" value="1"/>
</dbReference>
<dbReference type="Pfam" id="PF13246">
    <property type="entry name" value="Cation_ATPase"/>
    <property type="match status" value="1"/>
</dbReference>
<dbReference type="InterPro" id="IPR044492">
    <property type="entry name" value="P_typ_ATPase_HD_dom"/>
</dbReference>
<keyword evidence="6 16" id="KW-0812">Transmembrane</keyword>
<dbReference type="InterPro" id="IPR001757">
    <property type="entry name" value="P_typ_ATPase"/>
</dbReference>
<dbReference type="Proteomes" id="UP000036873">
    <property type="component" value="Unassembled WGS sequence"/>
</dbReference>
<evidence type="ECO:0000256" key="5">
    <source>
        <dbReference type="ARBA" id="ARBA00022568"/>
    </source>
</evidence>
<keyword evidence="10" id="KW-0067">ATP-binding</keyword>
<keyword evidence="9" id="KW-0106">Calcium</keyword>
<dbReference type="CDD" id="cd02089">
    <property type="entry name" value="P-type_ATPase_Ca_prok"/>
    <property type="match status" value="1"/>
</dbReference>
<feature type="transmembrane region" description="Helical" evidence="16">
    <location>
        <begin position="269"/>
        <end position="297"/>
    </location>
</feature>
<keyword evidence="4" id="KW-1003">Cell membrane</keyword>
<feature type="transmembrane region" description="Helical" evidence="16">
    <location>
        <begin position="245"/>
        <end position="263"/>
    </location>
</feature>
<dbReference type="GO" id="GO:0046872">
    <property type="term" value="F:metal ion binding"/>
    <property type="evidence" value="ECO:0007669"/>
    <property type="project" value="UniProtKB-KW"/>
</dbReference>
<keyword evidence="13 16" id="KW-1133">Transmembrane helix</keyword>
<feature type="transmembrane region" description="Helical" evidence="16">
    <location>
        <begin position="818"/>
        <end position="838"/>
    </location>
</feature>
<dbReference type="PATRIC" id="fig|52689.4.peg.1388"/>
<evidence type="ECO:0000256" key="7">
    <source>
        <dbReference type="ARBA" id="ARBA00022723"/>
    </source>
</evidence>
<dbReference type="InterPro" id="IPR005782">
    <property type="entry name" value="P-type_ATPase_IIA"/>
</dbReference>
<keyword evidence="12" id="KW-1278">Translocase</keyword>
<evidence type="ECO:0000256" key="1">
    <source>
        <dbReference type="ARBA" id="ARBA00004651"/>
    </source>
</evidence>